<accession>A0ACB7Z1Z2</accession>
<gene>
    <name evidence="1" type="ORF">Vadar_031953</name>
</gene>
<dbReference type="EMBL" id="CM037153">
    <property type="protein sequence ID" value="KAH7859129.1"/>
    <property type="molecule type" value="Genomic_DNA"/>
</dbReference>
<reference evidence="1 2" key="1">
    <citation type="journal article" date="2021" name="Hortic Res">
        <title>High-quality reference genome and annotation aids understanding of berry development for evergreen blueberry (Vaccinium darrowii).</title>
        <authorList>
            <person name="Yu J."/>
            <person name="Hulse-Kemp A.M."/>
            <person name="Babiker E."/>
            <person name="Staton M."/>
        </authorList>
    </citation>
    <scope>NUCLEOTIDE SEQUENCE [LARGE SCALE GENOMIC DNA]</scope>
    <source>
        <strain evidence="2">cv. NJ 8807/NJ 8810</strain>
        <tissue evidence="1">Young leaf</tissue>
    </source>
</reference>
<proteinExistence type="predicted"/>
<protein>
    <submittedName>
        <fullName evidence="1">Uncharacterized protein</fullName>
    </submittedName>
</protein>
<organism evidence="1 2">
    <name type="scientific">Vaccinium darrowii</name>
    <dbReference type="NCBI Taxonomy" id="229202"/>
    <lineage>
        <taxon>Eukaryota</taxon>
        <taxon>Viridiplantae</taxon>
        <taxon>Streptophyta</taxon>
        <taxon>Embryophyta</taxon>
        <taxon>Tracheophyta</taxon>
        <taxon>Spermatophyta</taxon>
        <taxon>Magnoliopsida</taxon>
        <taxon>eudicotyledons</taxon>
        <taxon>Gunneridae</taxon>
        <taxon>Pentapetalae</taxon>
        <taxon>asterids</taxon>
        <taxon>Ericales</taxon>
        <taxon>Ericaceae</taxon>
        <taxon>Vaccinioideae</taxon>
        <taxon>Vaccinieae</taxon>
        <taxon>Vaccinium</taxon>
    </lineage>
</organism>
<comment type="caution">
    <text evidence="1">The sequence shown here is derived from an EMBL/GenBank/DDBJ whole genome shotgun (WGS) entry which is preliminary data.</text>
</comment>
<sequence length="329" mass="36371">MRRKKSTAGMEILGTKDSGHHHIYHEVVARPRKLGYKRGSSEQSNASLSVSLCLCVCEQFKTLAILSAGKPISNTEPILSRFAEMEHFNDIEEQTSISVDQNEIPISDSEDDSISSSVFEEFGIFKSIGLTKIEEGNQCYEMVNGFLADGMGKDSNVAAIHKVPWSGPNGGGRLEAFHVSSAEMVKNRGGDGNVKCAWYGGSRDEICRIISNGFQRCRQSDNEDGFGVYMYPLKFVTDGLLSSIVDECGLRHVLLCSVVLGQTEDVRTNSKQFQPSSNDFDSGVDNLSIPPRLIIWEAYMNSRIFPSYVVSFRPPNYRGKKDLTSPADP</sequence>
<dbReference type="Proteomes" id="UP000828048">
    <property type="component" value="Chromosome 3"/>
</dbReference>
<evidence type="ECO:0000313" key="1">
    <source>
        <dbReference type="EMBL" id="KAH7859129.1"/>
    </source>
</evidence>
<name>A0ACB7Z1Z2_9ERIC</name>
<evidence type="ECO:0000313" key="2">
    <source>
        <dbReference type="Proteomes" id="UP000828048"/>
    </source>
</evidence>
<keyword evidence="2" id="KW-1185">Reference proteome</keyword>